<dbReference type="GO" id="GO:0016020">
    <property type="term" value="C:membrane"/>
    <property type="evidence" value="ECO:0007669"/>
    <property type="project" value="UniProtKB-SubCell"/>
</dbReference>
<keyword evidence="8" id="KW-1185">Reference proteome</keyword>
<feature type="transmembrane region" description="Helical" evidence="6">
    <location>
        <begin position="234"/>
        <end position="255"/>
    </location>
</feature>
<evidence type="ECO:0000256" key="4">
    <source>
        <dbReference type="ARBA" id="ARBA00023136"/>
    </source>
</evidence>
<dbReference type="Proteomes" id="UP000199518">
    <property type="component" value="Unassembled WGS sequence"/>
</dbReference>
<feature type="transmembrane region" description="Helical" evidence="6">
    <location>
        <begin position="267"/>
        <end position="286"/>
    </location>
</feature>
<evidence type="ECO:0000256" key="1">
    <source>
        <dbReference type="ARBA" id="ARBA00004141"/>
    </source>
</evidence>
<evidence type="ECO:0000313" key="7">
    <source>
        <dbReference type="EMBL" id="SFI45282.1"/>
    </source>
</evidence>
<feature type="transmembrane region" description="Helical" evidence="6">
    <location>
        <begin position="38"/>
        <end position="56"/>
    </location>
</feature>
<evidence type="ECO:0000313" key="8">
    <source>
        <dbReference type="Proteomes" id="UP000199518"/>
    </source>
</evidence>
<keyword evidence="3 6" id="KW-1133">Transmembrane helix</keyword>
<dbReference type="InterPro" id="IPR003689">
    <property type="entry name" value="ZIP"/>
</dbReference>
<dbReference type="PANTHER" id="PTHR11040">
    <property type="entry name" value="ZINC/IRON TRANSPORTER"/>
    <property type="match status" value="1"/>
</dbReference>
<evidence type="ECO:0000256" key="3">
    <source>
        <dbReference type="ARBA" id="ARBA00022989"/>
    </source>
</evidence>
<gene>
    <name evidence="7" type="ORF">SAMN05421753_10950</name>
</gene>
<evidence type="ECO:0000256" key="5">
    <source>
        <dbReference type="SAM" id="MobiDB-lite"/>
    </source>
</evidence>
<evidence type="ECO:0000256" key="2">
    <source>
        <dbReference type="ARBA" id="ARBA00022692"/>
    </source>
</evidence>
<dbReference type="OrthoDB" id="5739025at2"/>
<dbReference type="GO" id="GO:0005385">
    <property type="term" value="F:zinc ion transmembrane transporter activity"/>
    <property type="evidence" value="ECO:0007669"/>
    <property type="project" value="TreeGrafter"/>
</dbReference>
<dbReference type="Pfam" id="PF02535">
    <property type="entry name" value="Zip"/>
    <property type="match status" value="1"/>
</dbReference>
<feature type="transmembrane region" description="Helical" evidence="6">
    <location>
        <begin position="167"/>
        <end position="184"/>
    </location>
</feature>
<organism evidence="7 8">
    <name type="scientific">Planctomicrobium piriforme</name>
    <dbReference type="NCBI Taxonomy" id="1576369"/>
    <lineage>
        <taxon>Bacteria</taxon>
        <taxon>Pseudomonadati</taxon>
        <taxon>Planctomycetota</taxon>
        <taxon>Planctomycetia</taxon>
        <taxon>Planctomycetales</taxon>
        <taxon>Planctomycetaceae</taxon>
        <taxon>Planctomicrobium</taxon>
    </lineage>
</organism>
<proteinExistence type="predicted"/>
<accession>A0A1I3IBG2</accession>
<sequence>MSSTLLVLAVYCVLIVAASLLGGRLPSLVRLTHKRMQLLISFVGGLMLGIAIFHMLPHAIAALGPNDIDRVAVCLMLGMVVMFFLLRAFHFHQHDPQQGPVEEHSHDHDHGHDHDHDDGVPHQHAVAKMSGELDWLGVFLGLSLHTLIDGLALGASLEGDALHQHSGWVLGLGTFLAIVLHKPLDALSITSLMQAAHWSPRWQIAVNAGFAMMCPLGALLFLGGANWLVEQQSILIGTMLAFSAGVFLCISLSDLLPEMEFHSHHRIPLSIALLLGIALAWGIRWLEPASAHQMKRAAPVSSVEWGGVE</sequence>
<evidence type="ECO:0000256" key="6">
    <source>
        <dbReference type="SAM" id="Phobius"/>
    </source>
</evidence>
<protein>
    <submittedName>
        <fullName evidence="7">Zinc and cadmium transporter</fullName>
    </submittedName>
</protein>
<name>A0A1I3IBG2_9PLAN</name>
<dbReference type="STRING" id="1576369.SAMN05421753_10950"/>
<keyword evidence="4 6" id="KW-0472">Membrane</keyword>
<keyword evidence="2 6" id="KW-0812">Transmembrane</keyword>
<dbReference type="RefSeq" id="WP_092050723.1">
    <property type="nucleotide sequence ID" value="NZ_FOQD01000009.1"/>
</dbReference>
<dbReference type="PANTHER" id="PTHR11040:SF44">
    <property type="entry name" value="PROTEIN ZNTC-RELATED"/>
    <property type="match status" value="1"/>
</dbReference>
<feature type="compositionally biased region" description="Basic and acidic residues" evidence="5">
    <location>
        <begin position="101"/>
        <end position="121"/>
    </location>
</feature>
<feature type="transmembrane region" description="Helical" evidence="6">
    <location>
        <begin position="68"/>
        <end position="89"/>
    </location>
</feature>
<dbReference type="AlphaFoldDB" id="A0A1I3IBG2"/>
<dbReference type="EMBL" id="FOQD01000009">
    <property type="protein sequence ID" value="SFI45282.1"/>
    <property type="molecule type" value="Genomic_DNA"/>
</dbReference>
<feature type="transmembrane region" description="Helical" evidence="6">
    <location>
        <begin position="204"/>
        <end position="222"/>
    </location>
</feature>
<reference evidence="8" key="1">
    <citation type="submission" date="2016-10" db="EMBL/GenBank/DDBJ databases">
        <authorList>
            <person name="Varghese N."/>
            <person name="Submissions S."/>
        </authorList>
    </citation>
    <scope>NUCLEOTIDE SEQUENCE [LARGE SCALE GENOMIC DNA]</scope>
    <source>
        <strain evidence="8">DSM 26348</strain>
    </source>
</reference>
<comment type="subcellular location">
    <subcellularLocation>
        <location evidence="1">Membrane</location>
        <topology evidence="1">Multi-pass membrane protein</topology>
    </subcellularLocation>
</comment>
<feature type="region of interest" description="Disordered" evidence="5">
    <location>
        <begin position="96"/>
        <end position="122"/>
    </location>
</feature>